<proteinExistence type="predicted"/>
<dbReference type="GO" id="GO:0032259">
    <property type="term" value="P:methylation"/>
    <property type="evidence" value="ECO:0007669"/>
    <property type="project" value="UniProtKB-KW"/>
</dbReference>
<dbReference type="STRING" id="1348624.GCA_001591545_00758"/>
<dbReference type="Gene3D" id="3.40.50.150">
    <property type="entry name" value="Vaccinia Virus protein VP39"/>
    <property type="match status" value="1"/>
</dbReference>
<accession>A0A2X4VUL1</accession>
<dbReference type="PANTHER" id="PTHR38451:SF1">
    <property type="entry name" value="TRNA (ADENINE(22)-N(1))-METHYLTRANSFERASE"/>
    <property type="match status" value="1"/>
</dbReference>
<reference evidence="1 2" key="1">
    <citation type="submission" date="2018-06" db="EMBL/GenBank/DDBJ databases">
        <authorList>
            <consortium name="Pathogen Informatics"/>
            <person name="Doyle S."/>
        </authorList>
    </citation>
    <scope>NUCLEOTIDE SEQUENCE [LARGE SCALE GENOMIC DNA]</scope>
    <source>
        <strain evidence="1 2">NCTC4824</strain>
    </source>
</reference>
<organism evidence="1 2">
    <name type="scientific">Lederbergia lenta</name>
    <name type="common">Bacillus lentus</name>
    <dbReference type="NCBI Taxonomy" id="1467"/>
    <lineage>
        <taxon>Bacteria</taxon>
        <taxon>Bacillati</taxon>
        <taxon>Bacillota</taxon>
        <taxon>Bacilli</taxon>
        <taxon>Bacillales</taxon>
        <taxon>Bacillaceae</taxon>
        <taxon>Lederbergia</taxon>
    </lineage>
</organism>
<dbReference type="InterPro" id="IPR029063">
    <property type="entry name" value="SAM-dependent_MTases_sf"/>
</dbReference>
<gene>
    <name evidence="1" type="primary">trmK</name>
    <name evidence="1" type="ORF">NCTC4824_01677</name>
</gene>
<dbReference type="Gene3D" id="1.10.287.1890">
    <property type="match status" value="1"/>
</dbReference>
<dbReference type="EC" id="2.1.1.217" evidence="1"/>
<keyword evidence="2" id="KW-1185">Reference proteome</keyword>
<keyword evidence="1" id="KW-0489">Methyltransferase</keyword>
<dbReference type="SUPFAM" id="SSF53335">
    <property type="entry name" value="S-adenosyl-L-methionine-dependent methyltransferases"/>
    <property type="match status" value="1"/>
</dbReference>
<dbReference type="InterPro" id="IPR006901">
    <property type="entry name" value="TrmK"/>
</dbReference>
<dbReference type="Proteomes" id="UP000249134">
    <property type="component" value="Chromosome 1"/>
</dbReference>
<dbReference type="RefSeq" id="WP_111703440.1">
    <property type="nucleotide sequence ID" value="NZ_LS483476.1"/>
</dbReference>
<evidence type="ECO:0000313" key="1">
    <source>
        <dbReference type="EMBL" id="SQI55937.1"/>
    </source>
</evidence>
<dbReference type="EMBL" id="LS483476">
    <property type="protein sequence ID" value="SQI55937.1"/>
    <property type="molecule type" value="Genomic_DNA"/>
</dbReference>
<dbReference type="Pfam" id="PF04816">
    <property type="entry name" value="TrmK"/>
    <property type="match status" value="1"/>
</dbReference>
<evidence type="ECO:0000313" key="2">
    <source>
        <dbReference type="Proteomes" id="UP000249134"/>
    </source>
</evidence>
<dbReference type="PIRSF" id="PIRSF018637">
    <property type="entry name" value="TrmK"/>
    <property type="match status" value="1"/>
</dbReference>
<protein>
    <submittedName>
        <fullName evidence="1">Cytoplasmic protein</fullName>
        <ecNumber evidence="1">2.1.1.217</ecNumber>
    </submittedName>
</protein>
<sequence>MNVNKLSKRLDRVVSYVIPGSKIADIGSDHAYLPCYAIKHGVASRAVAGEVVEGPYQAAIQQVNSSGLKDLIDVRKGNGLAVIEAGEVDCIVIAGMGGALITEILETGKEKLEGVKRLILQPNLAANNIRRWMLENEWQLIHENILCEDNKSYEVLVAEKGNPYLPYTDEKKEILLGPYLLQEKNEIFQHKWLQEIQQWEKILQHLKSSEENEANRRKQNELLEKIDMVKEALS</sequence>
<dbReference type="KEGG" id="blen:NCTC4824_01677"/>
<dbReference type="GO" id="GO:0160105">
    <property type="term" value="F:tRNA (adenine(22)-N1)-methyltransferase activity"/>
    <property type="evidence" value="ECO:0007669"/>
    <property type="project" value="UniProtKB-EC"/>
</dbReference>
<keyword evidence="1" id="KW-0808">Transferase</keyword>
<dbReference type="AlphaFoldDB" id="A0A2X4VUL1"/>
<name>A0A2X4VUL1_LEDLE</name>
<dbReference type="PANTHER" id="PTHR38451">
    <property type="entry name" value="TRNA (ADENINE(22)-N(1))-METHYLTRANSFERASE"/>
    <property type="match status" value="1"/>
</dbReference>